<dbReference type="AlphaFoldDB" id="A0A9N9GLA1"/>
<protein>
    <submittedName>
        <fullName evidence="2">10645_t:CDS:1</fullName>
    </submittedName>
</protein>
<feature type="non-terminal residue" evidence="2">
    <location>
        <position position="1"/>
    </location>
</feature>
<dbReference type="OrthoDB" id="2447030at2759"/>
<dbReference type="Proteomes" id="UP000789831">
    <property type="component" value="Unassembled WGS sequence"/>
</dbReference>
<feature type="region of interest" description="Disordered" evidence="1">
    <location>
        <begin position="1"/>
        <end position="21"/>
    </location>
</feature>
<reference evidence="2" key="1">
    <citation type="submission" date="2021-06" db="EMBL/GenBank/DDBJ databases">
        <authorList>
            <person name="Kallberg Y."/>
            <person name="Tangrot J."/>
            <person name="Rosling A."/>
        </authorList>
    </citation>
    <scope>NUCLEOTIDE SEQUENCE</scope>
    <source>
        <strain evidence="2">MT106</strain>
    </source>
</reference>
<organism evidence="2 3">
    <name type="scientific">Ambispora gerdemannii</name>
    <dbReference type="NCBI Taxonomy" id="144530"/>
    <lineage>
        <taxon>Eukaryota</taxon>
        <taxon>Fungi</taxon>
        <taxon>Fungi incertae sedis</taxon>
        <taxon>Mucoromycota</taxon>
        <taxon>Glomeromycotina</taxon>
        <taxon>Glomeromycetes</taxon>
        <taxon>Archaeosporales</taxon>
        <taxon>Ambisporaceae</taxon>
        <taxon>Ambispora</taxon>
    </lineage>
</organism>
<dbReference type="EMBL" id="CAJVPL010002566">
    <property type="protein sequence ID" value="CAG8614013.1"/>
    <property type="molecule type" value="Genomic_DNA"/>
</dbReference>
<evidence type="ECO:0000256" key="1">
    <source>
        <dbReference type="SAM" id="MobiDB-lite"/>
    </source>
</evidence>
<evidence type="ECO:0000313" key="3">
    <source>
        <dbReference type="Proteomes" id="UP000789831"/>
    </source>
</evidence>
<gene>
    <name evidence="2" type="ORF">AGERDE_LOCUS9737</name>
</gene>
<name>A0A9N9GLA1_9GLOM</name>
<comment type="caution">
    <text evidence="2">The sequence shown here is derived from an EMBL/GenBank/DDBJ whole genome shotgun (WGS) entry which is preliminary data.</text>
</comment>
<proteinExistence type="predicted"/>
<evidence type="ECO:0000313" key="2">
    <source>
        <dbReference type="EMBL" id="CAG8614013.1"/>
    </source>
</evidence>
<sequence>LDVVKGLSMEQEATPDHSREEIDRNLRALQSKLGAPIADTDISLYNAFKFH</sequence>
<keyword evidence="3" id="KW-1185">Reference proteome</keyword>
<accession>A0A9N9GLA1</accession>